<dbReference type="InterPro" id="IPR013424">
    <property type="entry name" value="Ice-binding_C"/>
</dbReference>
<feature type="domain" description="Ice-binding protein C-terminal" evidence="2">
    <location>
        <begin position="224"/>
        <end position="247"/>
    </location>
</feature>
<evidence type="ECO:0000313" key="4">
    <source>
        <dbReference type="Proteomes" id="UP000619761"/>
    </source>
</evidence>
<gene>
    <name evidence="3" type="ORF">GCM10011613_26390</name>
</gene>
<comment type="caution">
    <text evidence="3">The sequence shown here is derived from an EMBL/GenBank/DDBJ whole genome shotgun (WGS) entry which is preliminary data.</text>
</comment>
<sequence length="251" mass="26379">MKNKALVIGLTFLAASSAQAGLFANGGFESGNLSGWSQGGGSNYDTNVVKPAISTYNGGVSNNTVVGVGTDAITGASTVYSGNYAVRVNDDYNNRSLSTIYQSVNNYTDNNIFFAWNAVLEDSHFTYDSDYFSLQLVDNTTNTILVNRSYSSAGSIGAGTSGVTWSQFGSWFSSGWVVENIDLVALNAVGHDFTLALLAADCPYNGHAGYAYLDGFGAKPPVRSVPEPSSLLMLGLGLLGLVGIRKKVAAK</sequence>
<accession>A0ABQ3B691</accession>
<dbReference type="Pfam" id="PF07589">
    <property type="entry name" value="PEP-CTERM"/>
    <property type="match status" value="1"/>
</dbReference>
<proteinExistence type="predicted"/>
<reference evidence="4" key="1">
    <citation type="journal article" date="2019" name="Int. J. Syst. Evol. Microbiol.">
        <title>The Global Catalogue of Microorganisms (GCM) 10K type strain sequencing project: providing services to taxonomists for standard genome sequencing and annotation.</title>
        <authorList>
            <consortium name="The Broad Institute Genomics Platform"/>
            <consortium name="The Broad Institute Genome Sequencing Center for Infectious Disease"/>
            <person name="Wu L."/>
            <person name="Ma J."/>
        </authorList>
    </citation>
    <scope>NUCLEOTIDE SEQUENCE [LARGE SCALE GENOMIC DNA]</scope>
    <source>
        <strain evidence="4">KCTC 32239</strain>
    </source>
</reference>
<keyword evidence="4" id="KW-1185">Reference proteome</keyword>
<keyword evidence="1" id="KW-0732">Signal</keyword>
<evidence type="ECO:0000256" key="1">
    <source>
        <dbReference type="SAM" id="SignalP"/>
    </source>
</evidence>
<dbReference type="RefSeq" id="WP_189419337.1">
    <property type="nucleotide sequence ID" value="NZ_BMYZ01000002.1"/>
</dbReference>
<dbReference type="Proteomes" id="UP000619761">
    <property type="component" value="Unassembled WGS sequence"/>
</dbReference>
<evidence type="ECO:0000313" key="3">
    <source>
        <dbReference type="EMBL" id="GGY80088.1"/>
    </source>
</evidence>
<feature type="chain" id="PRO_5045866369" description="Ice-binding protein C-terminal domain-containing protein" evidence="1">
    <location>
        <begin position="21"/>
        <end position="251"/>
    </location>
</feature>
<organism evidence="3 4">
    <name type="scientific">Cellvibrio zantedeschiae</name>
    <dbReference type="NCBI Taxonomy" id="1237077"/>
    <lineage>
        <taxon>Bacteria</taxon>
        <taxon>Pseudomonadati</taxon>
        <taxon>Pseudomonadota</taxon>
        <taxon>Gammaproteobacteria</taxon>
        <taxon>Cellvibrionales</taxon>
        <taxon>Cellvibrionaceae</taxon>
        <taxon>Cellvibrio</taxon>
    </lineage>
</organism>
<dbReference type="NCBIfam" id="TIGR02595">
    <property type="entry name" value="PEP_CTERM"/>
    <property type="match status" value="1"/>
</dbReference>
<name>A0ABQ3B691_9GAMM</name>
<protein>
    <recommendedName>
        <fullName evidence="2">Ice-binding protein C-terminal domain-containing protein</fullName>
    </recommendedName>
</protein>
<dbReference type="EMBL" id="BMYZ01000002">
    <property type="protein sequence ID" value="GGY80088.1"/>
    <property type="molecule type" value="Genomic_DNA"/>
</dbReference>
<feature type="signal peptide" evidence="1">
    <location>
        <begin position="1"/>
        <end position="20"/>
    </location>
</feature>
<evidence type="ECO:0000259" key="2">
    <source>
        <dbReference type="Pfam" id="PF07589"/>
    </source>
</evidence>